<feature type="domain" description="YHYH" evidence="2">
    <location>
        <begin position="484"/>
        <end position="545"/>
    </location>
</feature>
<dbReference type="PROSITE" id="PS51257">
    <property type="entry name" value="PROKAR_LIPOPROTEIN"/>
    <property type="match status" value="1"/>
</dbReference>
<gene>
    <name evidence="3" type="ORF">ISR29_04215</name>
</gene>
<proteinExistence type="predicted"/>
<name>A0A937M0G3_9GAMM</name>
<dbReference type="PROSITE" id="PS50231">
    <property type="entry name" value="RICIN_B_LECTIN"/>
    <property type="match status" value="1"/>
</dbReference>
<dbReference type="InterPro" id="IPR035992">
    <property type="entry name" value="Ricin_B-like_lectins"/>
</dbReference>
<feature type="domain" description="YHYH" evidence="2">
    <location>
        <begin position="191"/>
        <end position="333"/>
    </location>
</feature>
<feature type="signal peptide" evidence="1">
    <location>
        <begin position="1"/>
        <end position="17"/>
    </location>
</feature>
<evidence type="ECO:0000259" key="2">
    <source>
        <dbReference type="Pfam" id="PF14240"/>
    </source>
</evidence>
<feature type="chain" id="PRO_5037046488" evidence="1">
    <location>
        <begin position="18"/>
        <end position="553"/>
    </location>
</feature>
<keyword evidence="1" id="KW-0732">Signal</keyword>
<protein>
    <submittedName>
        <fullName evidence="3">YHYH protein</fullName>
    </submittedName>
</protein>
<reference evidence="3" key="1">
    <citation type="submission" date="2020-10" db="EMBL/GenBank/DDBJ databases">
        <title>Microbiome of the Black Sea water column analyzed by genome centric metagenomics.</title>
        <authorList>
            <person name="Cabello-Yeves P.J."/>
            <person name="Callieri C."/>
            <person name="Picazo A."/>
            <person name="Mehrshad M."/>
            <person name="Haro-Moreno J.M."/>
            <person name="Roda-Garcia J."/>
            <person name="Dzembekova N."/>
            <person name="Slabakova V."/>
            <person name="Slabakova N."/>
            <person name="Moncheva S."/>
            <person name="Rodriguez-Valera F."/>
        </authorList>
    </citation>
    <scope>NUCLEOTIDE SEQUENCE</scope>
    <source>
        <strain evidence="3">BS30m-G43</strain>
    </source>
</reference>
<evidence type="ECO:0000313" key="3">
    <source>
        <dbReference type="EMBL" id="MBL6903387.1"/>
    </source>
</evidence>
<dbReference type="Proteomes" id="UP000705230">
    <property type="component" value="Unassembled WGS sequence"/>
</dbReference>
<accession>A0A937M0G3</accession>
<organism evidence="3 4">
    <name type="scientific">SAR86 cluster bacterium</name>
    <dbReference type="NCBI Taxonomy" id="2030880"/>
    <lineage>
        <taxon>Bacteria</taxon>
        <taxon>Pseudomonadati</taxon>
        <taxon>Pseudomonadota</taxon>
        <taxon>Gammaproteobacteria</taxon>
        <taxon>SAR86 cluster</taxon>
    </lineage>
</organism>
<comment type="caution">
    <text evidence="3">The sequence shown here is derived from an EMBL/GenBank/DDBJ whole genome shotgun (WGS) entry which is preliminary data.</text>
</comment>
<dbReference type="Pfam" id="PF14240">
    <property type="entry name" value="YHYH"/>
    <property type="match status" value="2"/>
</dbReference>
<dbReference type="AlphaFoldDB" id="A0A937M0G3"/>
<evidence type="ECO:0000313" key="4">
    <source>
        <dbReference type="Proteomes" id="UP000705230"/>
    </source>
</evidence>
<evidence type="ECO:0000256" key="1">
    <source>
        <dbReference type="SAM" id="SignalP"/>
    </source>
</evidence>
<sequence length="553" mass="59906">MKSVALSLCLLVITACGGGGGSAPEPDPIQTISVSLSASSLEVEVGTAITLTWSSSNAQSCTASGNWSGTKTTSGNEEVIINNSGSNIYNLSCSSSSATSGSASVQVNGVISRINISNTIFSNRSSDCSDYVENYESEVRDLTRAIDFEGYVDIEVEDQSCNLLSDNIPNHDFNDSSANFRTNAAEKDRLFVISRSPQQASQNTEISGQTWDAVMLNGVVADVKSGGCYYPSEPRADADGNTEAGCPQNAEWRLVPLEYSTKFGADIHNAHVQPDGTYHYHGNPNAMFDDNPTGNGSPVIGFAADGFPIYGSYILDSISGAYRKALSGYTLKEGTRGSIVEIYLLDPLEDSRNFCIDIVGSKENADTQRGLQAHTCYSYQGEISVDQGFDKNLISGYEFFMPSFEVCMTFDSTANDLALSVCNGSDLQKFTFLTNGNIVVNSDPSLCVTVDQNDAREGGGGNPVHLIRDLKIEECQESLSIYQSWGIRSIKTNTNPGGEYSGIYEEDWEWTDSGDLDECNGMTYENQYGYYVTDDYPFIINCFKGNVDSSFQK</sequence>
<dbReference type="Gene3D" id="2.80.10.50">
    <property type="match status" value="1"/>
</dbReference>
<dbReference type="EMBL" id="JADHSG010000005">
    <property type="protein sequence ID" value="MBL6903387.1"/>
    <property type="molecule type" value="Genomic_DNA"/>
</dbReference>
<dbReference type="InterPro" id="IPR025924">
    <property type="entry name" value="YHYH_dom"/>
</dbReference>
<dbReference type="SUPFAM" id="SSF50370">
    <property type="entry name" value="Ricin B-like lectins"/>
    <property type="match status" value="1"/>
</dbReference>